<evidence type="ECO:0000313" key="2">
    <source>
        <dbReference type="EMBL" id="OQZ87680.1"/>
    </source>
</evidence>
<dbReference type="EMBL" id="MVHD01000129">
    <property type="protein sequence ID" value="OQZ87680.1"/>
    <property type="molecule type" value="Genomic_DNA"/>
</dbReference>
<proteinExistence type="predicted"/>
<name>A0ABX3R144_9MYCO</name>
<keyword evidence="3" id="KW-1185">Reference proteome</keyword>
<comment type="caution">
    <text evidence="2">The sequence shown here is derived from an EMBL/GenBank/DDBJ whole genome shotgun (WGS) entry which is preliminary data.</text>
</comment>
<feature type="region of interest" description="Disordered" evidence="1">
    <location>
        <begin position="1"/>
        <end position="25"/>
    </location>
</feature>
<organism evidence="2 3">
    <name type="scientific">Mycobacterium alsense</name>
    <dbReference type="NCBI Taxonomy" id="324058"/>
    <lineage>
        <taxon>Bacteria</taxon>
        <taxon>Bacillati</taxon>
        <taxon>Actinomycetota</taxon>
        <taxon>Actinomycetes</taxon>
        <taxon>Mycobacteriales</taxon>
        <taxon>Mycobacteriaceae</taxon>
        <taxon>Mycobacterium</taxon>
    </lineage>
</organism>
<gene>
    <name evidence="2" type="ORF">BST11_26820</name>
</gene>
<dbReference type="Proteomes" id="UP000192319">
    <property type="component" value="Unassembled WGS sequence"/>
</dbReference>
<sequence length="69" mass="7207">MQQPAGLPVGVGCGAGGAVTDQRPPQQRLRLRVDRRDRVLSDALQPGGPGGLGRRVRVPRAGQGLDELA</sequence>
<reference evidence="2 3" key="1">
    <citation type="submission" date="2017-02" db="EMBL/GenBank/DDBJ databases">
        <title>The new phylogeny of genus Mycobacterium.</title>
        <authorList>
            <person name="Tortoli E."/>
            <person name="Trovato A."/>
            <person name="Cirillo D.M."/>
        </authorList>
    </citation>
    <scope>NUCLEOTIDE SEQUENCE [LARGE SCALE GENOMIC DNA]</scope>
    <source>
        <strain evidence="2 3">DSM 45230</strain>
    </source>
</reference>
<protein>
    <submittedName>
        <fullName evidence="2">Uncharacterized protein</fullName>
    </submittedName>
</protein>
<evidence type="ECO:0000256" key="1">
    <source>
        <dbReference type="SAM" id="MobiDB-lite"/>
    </source>
</evidence>
<evidence type="ECO:0000313" key="3">
    <source>
        <dbReference type="Proteomes" id="UP000192319"/>
    </source>
</evidence>
<feature type="region of interest" description="Disordered" evidence="1">
    <location>
        <begin position="41"/>
        <end position="69"/>
    </location>
</feature>
<accession>A0ABX3R144</accession>